<sequence>MSDERTTEYRNVVVIGGTSGLGQEVARQFAPLAQKVFLTYHGRREEAEKAAAAVVEAGGTAEIRQLSLPTDDIGGARIRELLLEASPCDVVVNCAVTNEAAVATISNAEAFKTVIDANVFGTYQINAISAQTLAATGGGSVVNVSSILTRRYITGAIGYITSKAAIEMMTRGFAREWGRLGVRFTTVSPGPIRDTRLLDTVPREVVAEVMGPDFEEKLMPPEKVAAVIRRITGPDFAAVNGEVVVVDEGASL</sequence>
<dbReference type="InterPro" id="IPR036291">
    <property type="entry name" value="NAD(P)-bd_dom_sf"/>
</dbReference>
<reference evidence="3 4" key="1">
    <citation type="submission" date="2024-10" db="EMBL/GenBank/DDBJ databases">
        <title>The Natural Products Discovery Center: Release of the First 8490 Sequenced Strains for Exploring Actinobacteria Biosynthetic Diversity.</title>
        <authorList>
            <person name="Kalkreuter E."/>
            <person name="Kautsar S.A."/>
            <person name="Yang D."/>
            <person name="Bader C.D."/>
            <person name="Teijaro C.N."/>
            <person name="Fluegel L."/>
            <person name="Davis C.M."/>
            <person name="Simpson J.R."/>
            <person name="Lauterbach L."/>
            <person name="Steele A.D."/>
            <person name="Gui C."/>
            <person name="Meng S."/>
            <person name="Li G."/>
            <person name="Viehrig K."/>
            <person name="Ye F."/>
            <person name="Su P."/>
            <person name="Kiefer A.F."/>
            <person name="Nichols A."/>
            <person name="Cepeda A.J."/>
            <person name="Yan W."/>
            <person name="Fan B."/>
            <person name="Jiang Y."/>
            <person name="Adhikari A."/>
            <person name="Zheng C.-J."/>
            <person name="Schuster L."/>
            <person name="Cowan T.M."/>
            <person name="Smanski M.J."/>
            <person name="Chevrette M.G."/>
            <person name="De Carvalho L.P.S."/>
            <person name="Shen B."/>
        </authorList>
    </citation>
    <scope>NUCLEOTIDE SEQUENCE [LARGE SCALE GENOMIC DNA]</scope>
    <source>
        <strain evidence="3 4">NPDC012605</strain>
    </source>
</reference>
<gene>
    <name evidence="3" type="ORF">ACFY8C_14825</name>
</gene>
<dbReference type="CDD" id="cd05233">
    <property type="entry name" value="SDR_c"/>
    <property type="match status" value="1"/>
</dbReference>
<evidence type="ECO:0000256" key="2">
    <source>
        <dbReference type="ARBA" id="ARBA00023002"/>
    </source>
</evidence>
<dbReference type="RefSeq" id="WP_388307312.1">
    <property type="nucleotide sequence ID" value="NZ_JBIBDZ010000003.1"/>
</dbReference>
<dbReference type="PANTHER" id="PTHR43639">
    <property type="entry name" value="OXIDOREDUCTASE, SHORT-CHAIN DEHYDROGENASE/REDUCTASE FAMILY (AFU_ORTHOLOGUE AFUA_5G02870)"/>
    <property type="match status" value="1"/>
</dbReference>
<dbReference type="EMBL" id="JBIBDZ010000003">
    <property type="protein sequence ID" value="MFF5919613.1"/>
    <property type="molecule type" value="Genomic_DNA"/>
</dbReference>
<dbReference type="EC" id="1.-.-.-" evidence="3"/>
<comment type="caution">
    <text evidence="3">The sequence shown here is derived from an EMBL/GenBank/DDBJ whole genome shotgun (WGS) entry which is preliminary data.</text>
</comment>
<dbReference type="Proteomes" id="UP001602370">
    <property type="component" value="Unassembled WGS sequence"/>
</dbReference>
<dbReference type="PRINTS" id="PR00081">
    <property type="entry name" value="GDHRDH"/>
</dbReference>
<dbReference type="InterPro" id="IPR002347">
    <property type="entry name" value="SDR_fam"/>
</dbReference>
<comment type="similarity">
    <text evidence="1">Belongs to the short-chain dehydrogenases/reductases (SDR) family.</text>
</comment>
<dbReference type="PRINTS" id="PR00080">
    <property type="entry name" value="SDRFAMILY"/>
</dbReference>
<name>A0ABW6XQ56_9ACTN</name>
<keyword evidence="2 3" id="KW-0560">Oxidoreductase</keyword>
<dbReference type="SUPFAM" id="SSF51735">
    <property type="entry name" value="NAD(P)-binding Rossmann-fold domains"/>
    <property type="match status" value="1"/>
</dbReference>
<evidence type="ECO:0000313" key="3">
    <source>
        <dbReference type="EMBL" id="MFF5919613.1"/>
    </source>
</evidence>
<dbReference type="Pfam" id="PF13561">
    <property type="entry name" value="adh_short_C2"/>
    <property type="match status" value="1"/>
</dbReference>
<evidence type="ECO:0000313" key="4">
    <source>
        <dbReference type="Proteomes" id="UP001602370"/>
    </source>
</evidence>
<protein>
    <submittedName>
        <fullName evidence="3">SDR family oxidoreductase</fullName>
        <ecNumber evidence="3">1.-.-.-</ecNumber>
    </submittedName>
</protein>
<organism evidence="3 4">
    <name type="scientific">Streptomyces flavochromogenes</name>
    <dbReference type="NCBI Taxonomy" id="68199"/>
    <lineage>
        <taxon>Bacteria</taxon>
        <taxon>Bacillati</taxon>
        <taxon>Actinomycetota</taxon>
        <taxon>Actinomycetes</taxon>
        <taxon>Kitasatosporales</taxon>
        <taxon>Streptomycetaceae</taxon>
        <taxon>Streptomyces</taxon>
    </lineage>
</organism>
<dbReference type="PANTHER" id="PTHR43639:SF1">
    <property type="entry name" value="SHORT-CHAIN DEHYDROGENASE_REDUCTASE FAMILY PROTEIN"/>
    <property type="match status" value="1"/>
</dbReference>
<dbReference type="Gene3D" id="3.40.50.720">
    <property type="entry name" value="NAD(P)-binding Rossmann-like Domain"/>
    <property type="match status" value="1"/>
</dbReference>
<proteinExistence type="inferred from homology"/>
<keyword evidence="4" id="KW-1185">Reference proteome</keyword>
<evidence type="ECO:0000256" key="1">
    <source>
        <dbReference type="ARBA" id="ARBA00006484"/>
    </source>
</evidence>
<dbReference type="GO" id="GO:0016491">
    <property type="term" value="F:oxidoreductase activity"/>
    <property type="evidence" value="ECO:0007669"/>
    <property type="project" value="UniProtKB-KW"/>
</dbReference>
<accession>A0ABW6XQ56</accession>